<proteinExistence type="predicted"/>
<dbReference type="RefSeq" id="XP_030379717.1">
    <property type="nucleotide sequence ID" value="XM_030523857.1"/>
</dbReference>
<name>A0A6J2TXT7_DROLE</name>
<dbReference type="GeneID" id="115627963"/>
<reference evidence="2" key="1">
    <citation type="submission" date="2025-08" db="UniProtKB">
        <authorList>
            <consortium name="RefSeq"/>
        </authorList>
    </citation>
    <scope>IDENTIFICATION</scope>
    <source>
        <strain evidence="2">11010-0011.00</strain>
        <tissue evidence="2">Whole body</tissue>
    </source>
</reference>
<keyword evidence="1" id="KW-1185">Reference proteome</keyword>
<sequence>MSSQLNLKDRKTNFPRINLVRETHSIMTLRKRLMPHINTSLAQIKQMSSNEKLKIGPLRRTLYAKYNPTTSKILDINAPPSASDHQDEGMGMMLARILKDDSGVGGEAVPQAASKPVKTEEVEEDKVLCEEDIRTATDHWQFFGQQVQFEQEMLLQQQQQQQEQVFVRQDDGSYAPCASQEEPKALSGHYMREISLEDGPLVLLCSGDGVVNYNANDRISLDISDAPMYVVHRDDSVVAGMQLTADGNDGGDGEEIRKDVELGEIVQVEGIIQEGQPPYLVQAVDDGELAFDDLIEYAPEE</sequence>
<protein>
    <submittedName>
        <fullName evidence="2">Uncharacterized protein LOC115627963</fullName>
    </submittedName>
</protein>
<evidence type="ECO:0000313" key="2">
    <source>
        <dbReference type="RefSeq" id="XP_030379717.1"/>
    </source>
</evidence>
<evidence type="ECO:0000313" key="1">
    <source>
        <dbReference type="Proteomes" id="UP000504634"/>
    </source>
</evidence>
<dbReference type="AlphaFoldDB" id="A0A6J2TXT7"/>
<gene>
    <name evidence="2" type="primary">LOC115627963</name>
</gene>
<dbReference type="Proteomes" id="UP000504634">
    <property type="component" value="Unplaced"/>
</dbReference>
<dbReference type="OrthoDB" id="7872580at2759"/>
<organism evidence="1 2">
    <name type="scientific">Drosophila lebanonensis</name>
    <name type="common">Fruit fly</name>
    <name type="synonym">Scaptodrosophila lebanonensis</name>
    <dbReference type="NCBI Taxonomy" id="7225"/>
    <lineage>
        <taxon>Eukaryota</taxon>
        <taxon>Metazoa</taxon>
        <taxon>Ecdysozoa</taxon>
        <taxon>Arthropoda</taxon>
        <taxon>Hexapoda</taxon>
        <taxon>Insecta</taxon>
        <taxon>Pterygota</taxon>
        <taxon>Neoptera</taxon>
        <taxon>Endopterygota</taxon>
        <taxon>Diptera</taxon>
        <taxon>Brachycera</taxon>
        <taxon>Muscomorpha</taxon>
        <taxon>Ephydroidea</taxon>
        <taxon>Drosophilidae</taxon>
        <taxon>Scaptodrosophila</taxon>
    </lineage>
</organism>
<accession>A0A6J2TXT7</accession>